<evidence type="ECO:0000313" key="8">
    <source>
        <dbReference type="EMBL" id="TQN28797.1"/>
    </source>
</evidence>
<dbReference type="SUPFAM" id="SSF88659">
    <property type="entry name" value="Sigma3 and sigma4 domains of RNA polymerase sigma factors"/>
    <property type="match status" value="1"/>
</dbReference>
<evidence type="ECO:0000256" key="1">
    <source>
        <dbReference type="ARBA" id="ARBA00010641"/>
    </source>
</evidence>
<keyword evidence="4" id="KW-0804">Transcription</keyword>
<dbReference type="Pfam" id="PF08281">
    <property type="entry name" value="Sigma70_r4_2"/>
    <property type="match status" value="1"/>
</dbReference>
<feature type="domain" description="RNA polymerase sigma factor 70 region 4 type 2" evidence="6">
    <location>
        <begin position="114"/>
        <end position="162"/>
    </location>
</feature>
<proteinExistence type="inferred from homology"/>
<dbReference type="InterPro" id="IPR036388">
    <property type="entry name" value="WH-like_DNA-bd_sf"/>
</dbReference>
<dbReference type="AlphaFoldDB" id="A0A543NAE7"/>
<dbReference type="PANTHER" id="PTHR47756:SF2">
    <property type="entry name" value="BLL6612 PROTEIN"/>
    <property type="match status" value="1"/>
</dbReference>
<dbReference type="RefSeq" id="WP_141925794.1">
    <property type="nucleotide sequence ID" value="NZ_VFQC01000002.1"/>
</dbReference>
<dbReference type="InterPro" id="IPR013324">
    <property type="entry name" value="RNA_pol_sigma_r3/r4-like"/>
</dbReference>
<evidence type="ECO:0000256" key="2">
    <source>
        <dbReference type="ARBA" id="ARBA00023015"/>
    </source>
</evidence>
<keyword evidence="2" id="KW-0805">Transcription regulation</keyword>
<evidence type="ECO:0000259" key="6">
    <source>
        <dbReference type="Pfam" id="PF08281"/>
    </source>
</evidence>
<evidence type="ECO:0000256" key="3">
    <source>
        <dbReference type="ARBA" id="ARBA00023082"/>
    </source>
</evidence>
<keyword evidence="9" id="KW-1185">Reference proteome</keyword>
<dbReference type="InterPro" id="IPR007627">
    <property type="entry name" value="RNA_pol_sigma70_r2"/>
</dbReference>
<dbReference type="GO" id="GO:0003677">
    <property type="term" value="F:DNA binding"/>
    <property type="evidence" value="ECO:0007669"/>
    <property type="project" value="InterPro"/>
</dbReference>
<keyword evidence="3" id="KW-0731">Sigma factor</keyword>
<dbReference type="InterPro" id="IPR013249">
    <property type="entry name" value="RNA_pol_sigma70_r4_t2"/>
</dbReference>
<dbReference type="Proteomes" id="UP000317422">
    <property type="component" value="Unassembled WGS sequence"/>
</dbReference>
<organism evidence="8 9">
    <name type="scientific">Haloactinospora alba</name>
    <dbReference type="NCBI Taxonomy" id="405555"/>
    <lineage>
        <taxon>Bacteria</taxon>
        <taxon>Bacillati</taxon>
        <taxon>Actinomycetota</taxon>
        <taxon>Actinomycetes</taxon>
        <taxon>Streptosporangiales</taxon>
        <taxon>Nocardiopsidaceae</taxon>
        <taxon>Haloactinospora</taxon>
    </lineage>
</organism>
<dbReference type="GO" id="GO:0006352">
    <property type="term" value="P:DNA-templated transcription initiation"/>
    <property type="evidence" value="ECO:0007669"/>
    <property type="project" value="InterPro"/>
</dbReference>
<dbReference type="EMBL" id="VFQC01000002">
    <property type="protein sequence ID" value="TQN28797.1"/>
    <property type="molecule type" value="Genomic_DNA"/>
</dbReference>
<name>A0A543NAE7_9ACTN</name>
<dbReference type="GO" id="GO:0016987">
    <property type="term" value="F:sigma factor activity"/>
    <property type="evidence" value="ECO:0007669"/>
    <property type="project" value="UniProtKB-KW"/>
</dbReference>
<comment type="similarity">
    <text evidence="1">Belongs to the sigma-70 factor family. ECF subfamily.</text>
</comment>
<feature type="domain" description="RNA polymerase sigma-70 region 2" evidence="5">
    <location>
        <begin position="15"/>
        <end position="79"/>
    </location>
</feature>
<dbReference type="OrthoDB" id="9780299at2"/>
<evidence type="ECO:0000313" key="9">
    <source>
        <dbReference type="Proteomes" id="UP000317422"/>
    </source>
</evidence>
<dbReference type="InterPro" id="IPR046531">
    <property type="entry name" value="DUF6596"/>
</dbReference>
<feature type="domain" description="DUF6596" evidence="7">
    <location>
        <begin position="178"/>
        <end position="279"/>
    </location>
</feature>
<dbReference type="PANTHER" id="PTHR47756">
    <property type="entry name" value="BLL6612 PROTEIN-RELATED"/>
    <property type="match status" value="1"/>
</dbReference>
<dbReference type="Gene3D" id="1.10.10.10">
    <property type="entry name" value="Winged helix-like DNA-binding domain superfamily/Winged helix DNA-binding domain"/>
    <property type="match status" value="1"/>
</dbReference>
<protein>
    <submittedName>
        <fullName evidence="8">RNA polymerase ECF family sigma subunit</fullName>
    </submittedName>
</protein>
<evidence type="ECO:0000256" key="4">
    <source>
        <dbReference type="ARBA" id="ARBA00023163"/>
    </source>
</evidence>
<gene>
    <name evidence="8" type="ORF">FHX37_4162</name>
</gene>
<dbReference type="Pfam" id="PF04542">
    <property type="entry name" value="Sigma70_r2"/>
    <property type="match status" value="1"/>
</dbReference>
<dbReference type="SUPFAM" id="SSF88946">
    <property type="entry name" value="Sigma2 domain of RNA polymerase sigma factors"/>
    <property type="match status" value="1"/>
</dbReference>
<reference evidence="8 9" key="1">
    <citation type="submission" date="2019-06" db="EMBL/GenBank/DDBJ databases">
        <title>Sequencing the genomes of 1000 actinobacteria strains.</title>
        <authorList>
            <person name="Klenk H.-P."/>
        </authorList>
    </citation>
    <scope>NUCLEOTIDE SEQUENCE [LARGE SCALE GENOMIC DNA]</scope>
    <source>
        <strain evidence="8 9">DSM 45015</strain>
    </source>
</reference>
<dbReference type="Gene3D" id="1.10.1740.10">
    <property type="match status" value="1"/>
</dbReference>
<evidence type="ECO:0000259" key="5">
    <source>
        <dbReference type="Pfam" id="PF04542"/>
    </source>
</evidence>
<evidence type="ECO:0000259" key="7">
    <source>
        <dbReference type="Pfam" id="PF20239"/>
    </source>
</evidence>
<dbReference type="InterPro" id="IPR013325">
    <property type="entry name" value="RNA_pol_sigma_r2"/>
</dbReference>
<dbReference type="SUPFAM" id="SSF48452">
    <property type="entry name" value="TPR-like"/>
    <property type="match status" value="1"/>
</dbReference>
<accession>A0A543NAE7</accession>
<comment type="caution">
    <text evidence="8">The sequence shown here is derived from an EMBL/GenBank/DDBJ whole genome shotgun (WGS) entry which is preliminary data.</text>
</comment>
<dbReference type="InterPro" id="IPR011990">
    <property type="entry name" value="TPR-like_helical_dom_sf"/>
</dbReference>
<sequence>MTPGSDEGEGLLRELAPQVLARLVRTYGTDQFDLCEDAVQDALLAAHRQWQSAVPSDPLGWLVTTARRRYVDRIRSDSRRRERETREAVLTEPLAHVGADPSLAGDSLLLLQLCCHPALPRTGQVALALRAVAGLSTAQIANVHQLPEPTVAQRITRAKRRLAELDSALPRPRDAAERLGPVLDVLYAMLTEAHHTTSGAPARDTDLAAEAVHLARLLHEALPTDSEVAGLLALMLLTESRGPARQAPDGSLIPLDEQDRRMWDHARADEGLALVAAAAPGAAPGPFLLQACIAALHAEAPDTASTDWSEILALYDVLDVVTGRNNPTVALNRIIAVAQVHGDASALDALHQLSAHHPRLSRIDAVRAHLLERLGRTGDAADAYREAARATRNLAERQYLQNRLRALTRPDP</sequence>
<dbReference type="Pfam" id="PF20239">
    <property type="entry name" value="DUF6596"/>
    <property type="match status" value="1"/>
</dbReference>